<sequence length="76" mass="7815">MSAQEPPAVPIRRDEQPSMRDLLASCAAANAVSTPPGAAGAEEAGEEAGDGAPQERARRARQRPTAPVIPPTRDAA</sequence>
<feature type="region of interest" description="Disordered" evidence="1">
    <location>
        <begin position="30"/>
        <end position="76"/>
    </location>
</feature>
<dbReference type="RefSeq" id="WP_197992317.1">
    <property type="nucleotide sequence ID" value="NZ_JACYXC010000001.1"/>
</dbReference>
<evidence type="ECO:0000313" key="3">
    <source>
        <dbReference type="Proteomes" id="UP000807371"/>
    </source>
</evidence>
<proteinExistence type="predicted"/>
<gene>
    <name evidence="2" type="ORF">IHE55_11285</name>
</gene>
<protein>
    <submittedName>
        <fullName evidence="2">Uncharacterized protein</fullName>
    </submittedName>
</protein>
<evidence type="ECO:0000256" key="1">
    <source>
        <dbReference type="SAM" id="MobiDB-lite"/>
    </source>
</evidence>
<keyword evidence="3" id="KW-1185">Reference proteome</keyword>
<name>A0ABS0NJH6_9ACTN</name>
<reference evidence="2 3" key="1">
    <citation type="submission" date="2020-09" db="EMBL/GenBank/DDBJ databases">
        <title>Biosynthesis of the nuclear factor of activated T cells inhibitor NFAT-133 and its congeners in Streptomyces pactum.</title>
        <authorList>
            <person name="Zhou W."/>
            <person name="Posri P."/>
            <person name="Abugrain M.E."/>
            <person name="Weisberg A.J."/>
            <person name="Chang J.H."/>
            <person name="Mahmud T."/>
        </authorList>
    </citation>
    <scope>NUCLEOTIDE SEQUENCE [LARGE SCALE GENOMIC DNA]</scope>
    <source>
        <strain evidence="2 3">ATCC 27456</strain>
    </source>
</reference>
<organism evidence="2 3">
    <name type="scientific">Streptomyces pactum</name>
    <dbReference type="NCBI Taxonomy" id="68249"/>
    <lineage>
        <taxon>Bacteria</taxon>
        <taxon>Bacillati</taxon>
        <taxon>Actinomycetota</taxon>
        <taxon>Actinomycetes</taxon>
        <taxon>Kitasatosporales</taxon>
        <taxon>Streptomycetaceae</taxon>
        <taxon>Streptomyces</taxon>
    </lineage>
</organism>
<accession>A0ABS0NJH6</accession>
<dbReference type="Proteomes" id="UP000807371">
    <property type="component" value="Unassembled WGS sequence"/>
</dbReference>
<dbReference type="EMBL" id="JACYXC010000001">
    <property type="protein sequence ID" value="MBH5335345.1"/>
    <property type="molecule type" value="Genomic_DNA"/>
</dbReference>
<comment type="caution">
    <text evidence="2">The sequence shown here is derived from an EMBL/GenBank/DDBJ whole genome shotgun (WGS) entry which is preliminary data.</text>
</comment>
<evidence type="ECO:0000313" key="2">
    <source>
        <dbReference type="EMBL" id="MBH5335345.1"/>
    </source>
</evidence>